<gene>
    <name evidence="6" type="ORF">A2904_02265</name>
</gene>
<name>A0A1G2I963_9BACT</name>
<dbReference type="InterPro" id="IPR001460">
    <property type="entry name" value="PCN-bd_Tpept"/>
</dbReference>
<dbReference type="GO" id="GO:0005886">
    <property type="term" value="C:plasma membrane"/>
    <property type="evidence" value="ECO:0007669"/>
    <property type="project" value="TreeGrafter"/>
</dbReference>
<dbReference type="InterPro" id="IPR005311">
    <property type="entry name" value="PBP_dimer"/>
</dbReference>
<comment type="caution">
    <text evidence="6">The sequence shown here is derived from an EMBL/GenBank/DDBJ whole genome shotgun (WGS) entry which is preliminary data.</text>
</comment>
<dbReference type="Gene3D" id="3.40.710.10">
    <property type="entry name" value="DD-peptidase/beta-lactamase superfamily"/>
    <property type="match status" value="1"/>
</dbReference>
<keyword evidence="2 3" id="KW-0472">Membrane</keyword>
<evidence type="ECO:0000259" key="5">
    <source>
        <dbReference type="Pfam" id="PF03717"/>
    </source>
</evidence>
<sequence length="569" mass="62895">MKSWRLTVVLVLMIIFGVAIISRLFFLQILSHKFHQAQALGQQAGFSEVAGQRGEVYFKNSQESKGAYGTGDVKSLAINKERWQVFIIPKDIKDKNILSESLSKAIGESKEFVLSKIENRDSYTIIKKDLSEETLEELKKIKLDGMHLENITGRYYPQEKIASQVVGFLGGDGTGQYGIEGYYDEILKGQSGIKEEKRGLASLNFSTTEQDLNGSDIYLTIDYNIQFEAESLLKEAQKNLSIDSGQILVLKPDTGRVLAIAGFPSFDPNNYSKEKNLDIFQNSAIQKIFEPGSIMKPFTMAMGINEGKITPDTTYVDSGFVKMGPETIYNFDRKKYGQQTMTGVLEKSINTGAVFVSQLLSHETFLGYLDKFGFNKKTGVELQGEVSSKNDINGPDVEFATASFGQGIGVTPIQIARGFSSIANGGKLVNLYLVEKIVKGEKETDTTPKISNEQIISAKTSSQVTTMLTSVVEKGFGSGAKIPGYYLAGKTGTAQVPFENKKGYYPDKTIQTFIGFGPALNPQFLILVKLDNPKVQSSALSAVPVFKKLAQYIINYWQIPPDYDINNKQ</sequence>
<protein>
    <recommendedName>
        <fullName evidence="8">Penicillin-binding protein transpeptidase domain-containing protein</fullName>
    </recommendedName>
</protein>
<keyword evidence="3" id="KW-1133">Transmembrane helix</keyword>
<comment type="subcellular location">
    <subcellularLocation>
        <location evidence="1">Membrane</location>
    </subcellularLocation>
</comment>
<evidence type="ECO:0000256" key="3">
    <source>
        <dbReference type="SAM" id="Phobius"/>
    </source>
</evidence>
<organism evidence="6 7">
    <name type="scientific">Candidatus Staskawiczbacteria bacterium RIFCSPLOWO2_01_FULL_33_9</name>
    <dbReference type="NCBI Taxonomy" id="1802211"/>
    <lineage>
        <taxon>Bacteria</taxon>
        <taxon>Candidatus Staskawicziibacteriota</taxon>
    </lineage>
</organism>
<dbReference type="PANTHER" id="PTHR30627:SF1">
    <property type="entry name" value="PEPTIDOGLYCAN D,D-TRANSPEPTIDASE FTSI"/>
    <property type="match status" value="1"/>
</dbReference>
<dbReference type="Pfam" id="PF00905">
    <property type="entry name" value="Transpeptidase"/>
    <property type="match status" value="1"/>
</dbReference>
<accession>A0A1G2I963</accession>
<dbReference type="InterPro" id="IPR050515">
    <property type="entry name" value="Beta-lactam/transpept"/>
</dbReference>
<dbReference type="InterPro" id="IPR036138">
    <property type="entry name" value="PBP_dimer_sf"/>
</dbReference>
<dbReference type="Gene3D" id="3.30.450.330">
    <property type="match status" value="1"/>
</dbReference>
<dbReference type="GO" id="GO:0008658">
    <property type="term" value="F:penicillin binding"/>
    <property type="evidence" value="ECO:0007669"/>
    <property type="project" value="InterPro"/>
</dbReference>
<dbReference type="PANTHER" id="PTHR30627">
    <property type="entry name" value="PEPTIDOGLYCAN D,D-TRANSPEPTIDASE"/>
    <property type="match status" value="1"/>
</dbReference>
<dbReference type="GO" id="GO:0071555">
    <property type="term" value="P:cell wall organization"/>
    <property type="evidence" value="ECO:0007669"/>
    <property type="project" value="TreeGrafter"/>
</dbReference>
<evidence type="ECO:0008006" key="8">
    <source>
        <dbReference type="Google" id="ProtNLM"/>
    </source>
</evidence>
<evidence type="ECO:0000313" key="6">
    <source>
        <dbReference type="EMBL" id="OGZ71344.1"/>
    </source>
</evidence>
<dbReference type="SUPFAM" id="SSF56601">
    <property type="entry name" value="beta-lactamase/transpeptidase-like"/>
    <property type="match status" value="1"/>
</dbReference>
<keyword evidence="3" id="KW-0812">Transmembrane</keyword>
<feature type="domain" description="Penicillin-binding protein dimerisation" evidence="5">
    <location>
        <begin position="74"/>
        <end position="195"/>
    </location>
</feature>
<dbReference type="Gene3D" id="3.90.1310.10">
    <property type="entry name" value="Penicillin-binding protein 2a (Domain 2)"/>
    <property type="match status" value="1"/>
</dbReference>
<evidence type="ECO:0000259" key="4">
    <source>
        <dbReference type="Pfam" id="PF00905"/>
    </source>
</evidence>
<dbReference type="InterPro" id="IPR012338">
    <property type="entry name" value="Beta-lactam/transpept-like"/>
</dbReference>
<dbReference type="EMBL" id="MHOX01000007">
    <property type="protein sequence ID" value="OGZ71344.1"/>
    <property type="molecule type" value="Genomic_DNA"/>
</dbReference>
<evidence type="ECO:0000256" key="2">
    <source>
        <dbReference type="ARBA" id="ARBA00023136"/>
    </source>
</evidence>
<feature type="transmembrane region" description="Helical" evidence="3">
    <location>
        <begin position="6"/>
        <end position="26"/>
    </location>
</feature>
<evidence type="ECO:0000256" key="1">
    <source>
        <dbReference type="ARBA" id="ARBA00004370"/>
    </source>
</evidence>
<feature type="domain" description="Penicillin-binding protein transpeptidase" evidence="4">
    <location>
        <begin position="247"/>
        <end position="550"/>
    </location>
</feature>
<reference evidence="6 7" key="1">
    <citation type="journal article" date="2016" name="Nat. Commun.">
        <title>Thousands of microbial genomes shed light on interconnected biogeochemical processes in an aquifer system.</title>
        <authorList>
            <person name="Anantharaman K."/>
            <person name="Brown C.T."/>
            <person name="Hug L.A."/>
            <person name="Sharon I."/>
            <person name="Castelle C.J."/>
            <person name="Probst A.J."/>
            <person name="Thomas B.C."/>
            <person name="Singh A."/>
            <person name="Wilkins M.J."/>
            <person name="Karaoz U."/>
            <person name="Brodie E.L."/>
            <person name="Williams K.H."/>
            <person name="Hubbard S.S."/>
            <person name="Banfield J.F."/>
        </authorList>
    </citation>
    <scope>NUCLEOTIDE SEQUENCE [LARGE SCALE GENOMIC DNA]</scope>
</reference>
<dbReference type="Pfam" id="PF03717">
    <property type="entry name" value="PBP_dimer"/>
    <property type="match status" value="1"/>
</dbReference>
<dbReference type="SUPFAM" id="SSF56519">
    <property type="entry name" value="Penicillin binding protein dimerisation domain"/>
    <property type="match status" value="1"/>
</dbReference>
<dbReference type="AlphaFoldDB" id="A0A1G2I963"/>
<dbReference type="Proteomes" id="UP000176308">
    <property type="component" value="Unassembled WGS sequence"/>
</dbReference>
<evidence type="ECO:0000313" key="7">
    <source>
        <dbReference type="Proteomes" id="UP000176308"/>
    </source>
</evidence>
<proteinExistence type="predicted"/>